<dbReference type="InterPro" id="IPR003959">
    <property type="entry name" value="ATPase_AAA_core"/>
</dbReference>
<comment type="caution">
    <text evidence="4">The sequence shown here is derived from an EMBL/GenBank/DDBJ whole genome shotgun (WGS) entry which is preliminary data.</text>
</comment>
<evidence type="ECO:0000313" key="5">
    <source>
        <dbReference type="Proteomes" id="UP001242368"/>
    </source>
</evidence>
<dbReference type="Pfam" id="PF13304">
    <property type="entry name" value="AAA_21"/>
    <property type="match status" value="1"/>
</dbReference>
<feature type="domain" description="Endonuclease GajA/Old nuclease/RecF-like AAA" evidence="1">
    <location>
        <begin position="24"/>
        <end position="283"/>
    </location>
</feature>
<evidence type="ECO:0000259" key="3">
    <source>
        <dbReference type="Pfam" id="PF20469"/>
    </source>
</evidence>
<dbReference type="InterPro" id="IPR027417">
    <property type="entry name" value="P-loop_NTPase"/>
</dbReference>
<dbReference type="InterPro" id="IPR051396">
    <property type="entry name" value="Bact_Antivir_Def_Nuclease"/>
</dbReference>
<evidence type="ECO:0000259" key="1">
    <source>
        <dbReference type="Pfam" id="PF13175"/>
    </source>
</evidence>
<accession>A0ABT8CVE0</accession>
<gene>
    <name evidence="4" type="ORF">QW060_08385</name>
</gene>
<organism evidence="4 5">
    <name type="scientific">Paenimyroides ceti</name>
    <dbReference type="NCBI Taxonomy" id="395087"/>
    <lineage>
        <taxon>Bacteria</taxon>
        <taxon>Pseudomonadati</taxon>
        <taxon>Bacteroidota</taxon>
        <taxon>Flavobacteriia</taxon>
        <taxon>Flavobacteriales</taxon>
        <taxon>Flavobacteriaceae</taxon>
        <taxon>Paenimyroides</taxon>
    </lineage>
</organism>
<dbReference type="SUPFAM" id="SSF52540">
    <property type="entry name" value="P-loop containing nucleoside triphosphate hydrolases"/>
    <property type="match status" value="1"/>
</dbReference>
<feature type="domain" description="OLD protein-like TOPRIM" evidence="3">
    <location>
        <begin position="401"/>
        <end position="470"/>
    </location>
</feature>
<dbReference type="InterPro" id="IPR034139">
    <property type="entry name" value="TOPRIM_OLD"/>
</dbReference>
<dbReference type="PANTHER" id="PTHR43581">
    <property type="entry name" value="ATP/GTP PHOSPHATASE"/>
    <property type="match status" value="1"/>
</dbReference>
<protein>
    <submittedName>
        <fullName evidence="4">AAA family ATPase</fullName>
    </submittedName>
</protein>
<dbReference type="CDD" id="cd01026">
    <property type="entry name" value="TOPRIM_OLD"/>
    <property type="match status" value="1"/>
</dbReference>
<evidence type="ECO:0000259" key="2">
    <source>
        <dbReference type="Pfam" id="PF13304"/>
    </source>
</evidence>
<reference evidence="5" key="1">
    <citation type="journal article" date="2019" name="Int. J. Syst. Evol. Microbiol.">
        <title>The Global Catalogue of Microorganisms (GCM) 10K type strain sequencing project: providing services to taxonomists for standard genome sequencing and annotation.</title>
        <authorList>
            <consortium name="The Broad Institute Genomics Platform"/>
            <consortium name="The Broad Institute Genome Sequencing Center for Infectious Disease"/>
            <person name="Wu L."/>
            <person name="Ma J."/>
        </authorList>
    </citation>
    <scope>NUCLEOTIDE SEQUENCE [LARGE SCALE GENOMIC DNA]</scope>
    <source>
        <strain evidence="5">CECT 7184</strain>
    </source>
</reference>
<name>A0ABT8CVE0_9FLAO</name>
<dbReference type="PANTHER" id="PTHR43581:SF4">
    <property type="entry name" value="ATP_GTP PHOSPHATASE"/>
    <property type="match status" value="1"/>
</dbReference>
<dbReference type="Gene3D" id="3.40.50.300">
    <property type="entry name" value="P-loop containing nucleotide triphosphate hydrolases"/>
    <property type="match status" value="1"/>
</dbReference>
<proteinExistence type="predicted"/>
<feature type="domain" description="ATPase AAA-type core" evidence="2">
    <location>
        <begin position="291"/>
        <end position="355"/>
    </location>
</feature>
<dbReference type="Proteomes" id="UP001242368">
    <property type="component" value="Unassembled WGS sequence"/>
</dbReference>
<dbReference type="Pfam" id="PF13175">
    <property type="entry name" value="AAA_15"/>
    <property type="match status" value="1"/>
</dbReference>
<dbReference type="Pfam" id="PF20469">
    <property type="entry name" value="OLD-like_TOPRIM"/>
    <property type="match status" value="1"/>
</dbReference>
<dbReference type="InterPro" id="IPR041685">
    <property type="entry name" value="AAA_GajA/Old/RecF-like"/>
</dbReference>
<keyword evidence="5" id="KW-1185">Reference proteome</keyword>
<dbReference type="RefSeq" id="WP_290364729.1">
    <property type="nucleotide sequence ID" value="NZ_JAUFQU010000001.1"/>
</dbReference>
<evidence type="ECO:0000313" key="4">
    <source>
        <dbReference type="EMBL" id="MDN3707152.1"/>
    </source>
</evidence>
<dbReference type="EMBL" id="JAUFQU010000001">
    <property type="protein sequence ID" value="MDN3707152.1"/>
    <property type="molecule type" value="Genomic_DNA"/>
</dbReference>
<sequence length="630" mass="71486">MSGSKYIILYLRGVYKPYQILSVYLSNIKLWNFRKFGSDSEIELDKPNLDLNLTKGLNVIIGENDSGKTAIIDAIKLVLKTHSYDYIRVDDKDFFKEASRFRIELTFEDLIPEEAKNFTEWLSWNGTGENVKPFLKLNYDVKRQAKKIFPTDVKAGVDDDGYLLTAEAKEYLKATYLKPLRDAENELIAKRNSRLSQILLGDEAFKGKEQDNELLQIFSGLKDELEKYFNDVDIAGQPKAGKQIKDKIDGYIQSFYGNDYETEFGATSNDIKSILEKLALSLKGETNPGLGTLNRLFMATELLHLNKLNWSGLRLGLVEELEAHLHPQAQMQVIEALQKQETIQLILTTHSPNLASKLKLENLIICNNVNAFPMGEAYTKLGSDSYKFLEKFLDTTKANLFFAKGVILVEGWAEEILIPSIAKSIGINLTEKGISIVNIGHTGFDHYAKIYLRTKEPDMEIPVAVITDCDIREYKKDLKVDDDGKPIKNDKGKNQYDYIKIDVDKGTEEAITDITSKSEKNIKYFSAPKWTLEYSLFKSVSLTSLFQKVVKDSVHKGTDWETDFEKALAEKLINKGLDKTKIAYEMANAVDEDLKKFENGEIDAKSIIISEKDEDTINYLVKAIKYATGN</sequence>